<sequence>MKCVIPGVNIKVFGRAIHSLAKIGDELYIEPQTDGVSFRTVNSSRSAFASFVFGKAFFTLYDDGAALGIQEQQHDGGDDVEDDDSVKCKVPMKSPTLLPLPLLKAEWLSLVVGHRGVRQGGTKHGLLSLSQAVSR</sequence>
<evidence type="ECO:0000313" key="1">
    <source>
        <dbReference type="EMBL" id="KAK3896098.1"/>
    </source>
</evidence>
<reference evidence="1" key="1">
    <citation type="submission" date="2023-10" db="EMBL/GenBank/DDBJ databases">
        <title>Genome assemblies of two species of porcelain crab, Petrolisthes cinctipes and Petrolisthes manimaculis (Anomura: Porcellanidae).</title>
        <authorList>
            <person name="Angst P."/>
        </authorList>
    </citation>
    <scope>NUCLEOTIDE SEQUENCE</scope>
    <source>
        <strain evidence="1">PB745_01</strain>
        <tissue evidence="1">Gill</tissue>
    </source>
</reference>
<dbReference type="GO" id="GO:0000076">
    <property type="term" value="P:DNA replication checkpoint signaling"/>
    <property type="evidence" value="ECO:0007669"/>
    <property type="project" value="TreeGrafter"/>
</dbReference>
<accession>A0AAE1GMM7</accession>
<dbReference type="GO" id="GO:0031573">
    <property type="term" value="P:mitotic intra-S DNA damage checkpoint signaling"/>
    <property type="evidence" value="ECO:0007669"/>
    <property type="project" value="TreeGrafter"/>
</dbReference>
<dbReference type="PANTHER" id="PTHR15237">
    <property type="entry name" value="DNA REPAIR PROTEIN RAD9"/>
    <property type="match status" value="1"/>
</dbReference>
<protein>
    <submittedName>
        <fullName evidence="1">Uncharacterized protein</fullName>
    </submittedName>
</protein>
<dbReference type="InterPro" id="IPR007268">
    <property type="entry name" value="Rad9/Ddc1"/>
</dbReference>
<dbReference type="GO" id="GO:0030896">
    <property type="term" value="C:checkpoint clamp complex"/>
    <property type="evidence" value="ECO:0007669"/>
    <property type="project" value="InterPro"/>
</dbReference>
<name>A0AAE1GMM7_PETCI</name>
<dbReference type="Proteomes" id="UP001286313">
    <property type="component" value="Unassembled WGS sequence"/>
</dbReference>
<proteinExistence type="predicted"/>
<dbReference type="Pfam" id="PF04139">
    <property type="entry name" value="Rad9"/>
    <property type="match status" value="1"/>
</dbReference>
<gene>
    <name evidence="1" type="ORF">Pcinc_000228</name>
</gene>
<dbReference type="EMBL" id="JAWQEG010000016">
    <property type="protein sequence ID" value="KAK3896098.1"/>
    <property type="molecule type" value="Genomic_DNA"/>
</dbReference>
<keyword evidence="2" id="KW-1185">Reference proteome</keyword>
<dbReference type="SUPFAM" id="SSF55979">
    <property type="entry name" value="DNA clamp"/>
    <property type="match status" value="1"/>
</dbReference>
<dbReference type="Gene3D" id="3.70.10.10">
    <property type="match status" value="1"/>
</dbReference>
<organism evidence="1 2">
    <name type="scientific">Petrolisthes cinctipes</name>
    <name type="common">Flat porcelain crab</name>
    <dbReference type="NCBI Taxonomy" id="88211"/>
    <lineage>
        <taxon>Eukaryota</taxon>
        <taxon>Metazoa</taxon>
        <taxon>Ecdysozoa</taxon>
        <taxon>Arthropoda</taxon>
        <taxon>Crustacea</taxon>
        <taxon>Multicrustacea</taxon>
        <taxon>Malacostraca</taxon>
        <taxon>Eumalacostraca</taxon>
        <taxon>Eucarida</taxon>
        <taxon>Decapoda</taxon>
        <taxon>Pleocyemata</taxon>
        <taxon>Anomura</taxon>
        <taxon>Galatheoidea</taxon>
        <taxon>Porcellanidae</taxon>
        <taxon>Petrolisthes</taxon>
    </lineage>
</organism>
<comment type="caution">
    <text evidence="1">The sequence shown here is derived from an EMBL/GenBank/DDBJ whole genome shotgun (WGS) entry which is preliminary data.</text>
</comment>
<dbReference type="GO" id="GO:0006281">
    <property type="term" value="P:DNA repair"/>
    <property type="evidence" value="ECO:0007669"/>
    <property type="project" value="TreeGrafter"/>
</dbReference>
<dbReference type="InterPro" id="IPR046938">
    <property type="entry name" value="DNA_clamp_sf"/>
</dbReference>
<dbReference type="PANTHER" id="PTHR15237:SF0">
    <property type="entry name" value="CELL CYCLE CHECKPOINT CONTROL PROTEIN"/>
    <property type="match status" value="1"/>
</dbReference>
<dbReference type="GO" id="GO:0071479">
    <property type="term" value="P:cellular response to ionizing radiation"/>
    <property type="evidence" value="ECO:0007669"/>
    <property type="project" value="TreeGrafter"/>
</dbReference>
<dbReference type="AlphaFoldDB" id="A0AAE1GMM7"/>
<evidence type="ECO:0000313" key="2">
    <source>
        <dbReference type="Proteomes" id="UP001286313"/>
    </source>
</evidence>